<comment type="caution">
    <text evidence="2">The sequence shown here is derived from an EMBL/GenBank/DDBJ whole genome shotgun (WGS) entry which is preliminary data.</text>
</comment>
<dbReference type="RefSeq" id="WP_191734880.1">
    <property type="nucleotide sequence ID" value="NZ_JACYFS010000001.1"/>
</dbReference>
<proteinExistence type="predicted"/>
<dbReference type="Proteomes" id="UP000637299">
    <property type="component" value="Unassembled WGS sequence"/>
</dbReference>
<sequence>MNHTEAIREIVEVIPETQEEFDESYKTASPYMVINVFTKQIKKLIKNNEQKILEKCIRKMNKLYNKGDQKLKGAIENVFVYSIDSFTFCCEPAYKKMIFDKMSVSLQNNYLHQVYKSGI</sequence>
<dbReference type="Pfam" id="PF24722">
    <property type="entry name" value="DUF7674"/>
    <property type="match status" value="1"/>
</dbReference>
<gene>
    <name evidence="2" type="ORF">IC610_01360</name>
</gene>
<dbReference type="InterPro" id="IPR056091">
    <property type="entry name" value="DUF7674"/>
</dbReference>
<keyword evidence="3" id="KW-1185">Reference proteome</keyword>
<dbReference type="EMBL" id="JACYFS010000001">
    <property type="protein sequence ID" value="MBD8081063.1"/>
    <property type="molecule type" value="Genomic_DNA"/>
</dbReference>
<evidence type="ECO:0000259" key="1">
    <source>
        <dbReference type="Pfam" id="PF24722"/>
    </source>
</evidence>
<evidence type="ECO:0000313" key="3">
    <source>
        <dbReference type="Proteomes" id="UP000637299"/>
    </source>
</evidence>
<evidence type="ECO:0000313" key="2">
    <source>
        <dbReference type="EMBL" id="MBD8081063.1"/>
    </source>
</evidence>
<accession>A0ABR8Z736</accession>
<organism evidence="2 3">
    <name type="scientific">Chryseobacterium caseinilyticum</name>
    <dbReference type="NCBI Taxonomy" id="2771428"/>
    <lineage>
        <taxon>Bacteria</taxon>
        <taxon>Pseudomonadati</taxon>
        <taxon>Bacteroidota</taxon>
        <taxon>Flavobacteriia</taxon>
        <taxon>Flavobacteriales</taxon>
        <taxon>Weeksellaceae</taxon>
        <taxon>Chryseobacterium group</taxon>
        <taxon>Chryseobacterium</taxon>
    </lineage>
</organism>
<protein>
    <recommendedName>
        <fullName evidence="1">DUF7674 domain-containing protein</fullName>
    </recommendedName>
</protein>
<reference evidence="2 3" key="1">
    <citation type="submission" date="2020-09" db="EMBL/GenBank/DDBJ databases">
        <title>Genome seq and assembly of Chryseobacterium sp.</title>
        <authorList>
            <person name="Chhetri G."/>
        </authorList>
    </citation>
    <scope>NUCLEOTIDE SEQUENCE [LARGE SCALE GENOMIC DNA]</scope>
    <source>
        <strain evidence="2 3">GCR10</strain>
    </source>
</reference>
<feature type="domain" description="DUF7674" evidence="1">
    <location>
        <begin position="8"/>
        <end position="115"/>
    </location>
</feature>
<name>A0ABR8Z736_9FLAO</name>